<dbReference type="InterPro" id="IPR009922">
    <property type="entry name" value="DUF1457"/>
</dbReference>
<evidence type="ECO:0008006" key="3">
    <source>
        <dbReference type="Google" id="ProtNLM"/>
    </source>
</evidence>
<evidence type="ECO:0000313" key="1">
    <source>
        <dbReference type="EMBL" id="GHD48971.1"/>
    </source>
</evidence>
<reference evidence="1" key="1">
    <citation type="journal article" date="2014" name="Int. J. Syst. Evol. Microbiol.">
        <title>Complete genome sequence of Corynebacterium casei LMG S-19264T (=DSM 44701T), isolated from a smear-ripened cheese.</title>
        <authorList>
            <consortium name="US DOE Joint Genome Institute (JGI-PGF)"/>
            <person name="Walter F."/>
            <person name="Albersmeier A."/>
            <person name="Kalinowski J."/>
            <person name="Ruckert C."/>
        </authorList>
    </citation>
    <scope>NUCLEOTIDE SEQUENCE</scope>
    <source>
        <strain evidence="1">KCTC 42651</strain>
    </source>
</reference>
<evidence type="ECO:0000313" key="2">
    <source>
        <dbReference type="Proteomes" id="UP000630353"/>
    </source>
</evidence>
<comment type="caution">
    <text evidence="1">The sequence shown here is derived from an EMBL/GenBank/DDBJ whole genome shotgun (WGS) entry which is preliminary data.</text>
</comment>
<dbReference type="Pfam" id="PF07310">
    <property type="entry name" value="PAS_5"/>
    <property type="match status" value="1"/>
</dbReference>
<proteinExistence type="predicted"/>
<dbReference type="AlphaFoldDB" id="A0A918XSP5"/>
<accession>A0A918XSP5</accession>
<name>A0A918XSP5_9PROT</name>
<dbReference type="EMBL" id="BMZS01000004">
    <property type="protein sequence ID" value="GHD48971.1"/>
    <property type="molecule type" value="Genomic_DNA"/>
</dbReference>
<gene>
    <name evidence="1" type="ORF">GCM10017083_20700</name>
</gene>
<reference evidence="1" key="2">
    <citation type="submission" date="2020-09" db="EMBL/GenBank/DDBJ databases">
        <authorList>
            <person name="Sun Q."/>
            <person name="Kim S."/>
        </authorList>
    </citation>
    <scope>NUCLEOTIDE SEQUENCE</scope>
    <source>
        <strain evidence="1">KCTC 42651</strain>
    </source>
</reference>
<keyword evidence="2" id="KW-1185">Reference proteome</keyword>
<organism evidence="1 2">
    <name type="scientific">Thalassobaculum fulvum</name>
    <dbReference type="NCBI Taxonomy" id="1633335"/>
    <lineage>
        <taxon>Bacteria</taxon>
        <taxon>Pseudomonadati</taxon>
        <taxon>Pseudomonadota</taxon>
        <taxon>Alphaproteobacteria</taxon>
        <taxon>Rhodospirillales</taxon>
        <taxon>Thalassobaculaceae</taxon>
        <taxon>Thalassobaculum</taxon>
    </lineage>
</organism>
<dbReference type="RefSeq" id="WP_189989070.1">
    <property type="nucleotide sequence ID" value="NZ_BMZS01000004.1"/>
</dbReference>
<dbReference type="Proteomes" id="UP000630353">
    <property type="component" value="Unassembled WGS sequence"/>
</dbReference>
<protein>
    <recommendedName>
        <fullName evidence="3">PAS domain-containing protein</fullName>
    </recommendedName>
</protein>
<sequence>MGHIPTNPLERRLRHPPHQSALAYWADRCRSVGGTPGRRDIDPLDIPELLPWVNLVDVFRRANGLAFRHRLVGTAIVEMWNRDSTGLWFHELYAPEKMARVQPALEEAVLSTRPRLVHDDLGEIGKPYWSFTSLVLPLASDRRNVDMLMLVSQYE</sequence>